<dbReference type="AlphaFoldDB" id="A0A816JXJ3"/>
<dbReference type="Pfam" id="PF23282">
    <property type="entry name" value="WHD_ROQ1"/>
    <property type="match status" value="1"/>
</dbReference>
<keyword evidence="1" id="KW-0677">Repeat</keyword>
<dbReference type="EMBL" id="HG994366">
    <property type="protein sequence ID" value="CAF1888499.1"/>
    <property type="molecule type" value="Genomic_DNA"/>
</dbReference>
<feature type="domain" description="Disease resistance protein Roq1-like winged-helix" evidence="2">
    <location>
        <begin position="42"/>
        <end position="111"/>
    </location>
</feature>
<dbReference type="SUPFAM" id="SSF46785">
    <property type="entry name" value="Winged helix' DNA-binding domain"/>
    <property type="match status" value="1"/>
</dbReference>
<reference evidence="3" key="1">
    <citation type="submission" date="2021-01" db="EMBL/GenBank/DDBJ databases">
        <authorList>
            <consortium name="Genoscope - CEA"/>
            <person name="William W."/>
        </authorList>
    </citation>
    <scope>NUCLEOTIDE SEQUENCE</scope>
</reference>
<evidence type="ECO:0000259" key="2">
    <source>
        <dbReference type="Pfam" id="PF23282"/>
    </source>
</evidence>
<accession>A0A816JXJ3</accession>
<gene>
    <name evidence="3" type="ORF">DARMORV10_C02P10060.1</name>
</gene>
<evidence type="ECO:0000256" key="1">
    <source>
        <dbReference type="ARBA" id="ARBA00022737"/>
    </source>
</evidence>
<dbReference type="PANTHER" id="PTHR11017">
    <property type="entry name" value="LEUCINE-RICH REPEAT-CONTAINING PROTEIN"/>
    <property type="match status" value="1"/>
</dbReference>
<name>A0A816JXJ3_BRANA</name>
<dbReference type="InterPro" id="IPR044974">
    <property type="entry name" value="Disease_R_plants"/>
</dbReference>
<dbReference type="Proteomes" id="UP001295469">
    <property type="component" value="Chromosome C02"/>
</dbReference>
<organism evidence="3">
    <name type="scientific">Brassica napus</name>
    <name type="common">Rape</name>
    <dbReference type="NCBI Taxonomy" id="3708"/>
    <lineage>
        <taxon>Eukaryota</taxon>
        <taxon>Viridiplantae</taxon>
        <taxon>Streptophyta</taxon>
        <taxon>Embryophyta</taxon>
        <taxon>Tracheophyta</taxon>
        <taxon>Spermatophyta</taxon>
        <taxon>Magnoliopsida</taxon>
        <taxon>eudicotyledons</taxon>
        <taxon>Gunneridae</taxon>
        <taxon>Pentapetalae</taxon>
        <taxon>rosids</taxon>
        <taxon>malvids</taxon>
        <taxon>Brassicales</taxon>
        <taxon>Brassicaceae</taxon>
        <taxon>Brassiceae</taxon>
        <taxon>Brassica</taxon>
    </lineage>
</organism>
<dbReference type="InterPro" id="IPR036390">
    <property type="entry name" value="WH_DNA-bd_sf"/>
</dbReference>
<evidence type="ECO:0000313" key="3">
    <source>
        <dbReference type="EMBL" id="CAF1888499.1"/>
    </source>
</evidence>
<dbReference type="InterPro" id="IPR058192">
    <property type="entry name" value="WHD_ROQ1-like"/>
</dbReference>
<protein>
    <submittedName>
        <fullName evidence="3">(rape) hypothetical protein</fullName>
    </submittedName>
</protein>
<dbReference type="PANTHER" id="PTHR11017:SF230">
    <property type="entry name" value="ADP-RIBOSYL CYCLASE_CYCLIC ADP-RIBOSE HYDROLASE"/>
    <property type="match status" value="1"/>
</dbReference>
<dbReference type="GO" id="GO:0006952">
    <property type="term" value="P:defense response"/>
    <property type="evidence" value="ECO:0007669"/>
    <property type="project" value="InterPro"/>
</dbReference>
<proteinExistence type="predicted"/>
<sequence>MGSYLRGMSSEDWINSLPRLRSSLDTEIESTLRFSYDNLSYKDKALFLHIVCFFVYCKVDRVKKCLEKSGLDVKLGLEVLAHNSLISIEYGFIRMHRLLKQMGREIVKKQSLEEPGKRQFLWDANEIFDVLEGNTGTGNLLGISLFTSWGEEIHISKSAFDGMNIVSSF</sequence>